<dbReference type="EMBL" id="LUGG01000004">
    <property type="protein sequence ID" value="OBZ75042.1"/>
    <property type="molecule type" value="Genomic_DNA"/>
</dbReference>
<protein>
    <submittedName>
        <fullName evidence="1">Uncharacterized protein</fullName>
    </submittedName>
</protein>
<dbReference type="Proteomes" id="UP000092993">
    <property type="component" value="Unassembled WGS sequence"/>
</dbReference>
<evidence type="ECO:0000313" key="2">
    <source>
        <dbReference type="Proteomes" id="UP000092993"/>
    </source>
</evidence>
<proteinExistence type="predicted"/>
<accession>A0A1C7MDY1</accession>
<comment type="caution">
    <text evidence="1">The sequence shown here is derived from an EMBL/GenBank/DDBJ whole genome shotgun (WGS) entry which is preliminary data.</text>
</comment>
<sequence length="68" mass="7483">MVPEPAGTRECVKAGFRERRQQQSTCMADYQICTLVVFAQGRLEAPDLSVELAVAQPMLFVVVASLPE</sequence>
<keyword evidence="2" id="KW-1185">Reference proteome</keyword>
<gene>
    <name evidence="1" type="ORF">A0H81_04243</name>
</gene>
<reference evidence="1 2" key="1">
    <citation type="submission" date="2016-03" db="EMBL/GenBank/DDBJ databases">
        <title>Whole genome sequencing of Grifola frondosa 9006-11.</title>
        <authorList>
            <person name="Min B."/>
            <person name="Park H."/>
            <person name="Kim J.-G."/>
            <person name="Cho H."/>
            <person name="Oh Y.-L."/>
            <person name="Kong W.-S."/>
            <person name="Choi I.-G."/>
        </authorList>
    </citation>
    <scope>NUCLEOTIDE SEQUENCE [LARGE SCALE GENOMIC DNA]</scope>
    <source>
        <strain evidence="1 2">9006-11</strain>
    </source>
</reference>
<evidence type="ECO:0000313" key="1">
    <source>
        <dbReference type="EMBL" id="OBZ75042.1"/>
    </source>
</evidence>
<name>A0A1C7MDY1_GRIFR</name>
<dbReference type="AlphaFoldDB" id="A0A1C7MDY1"/>
<organism evidence="1 2">
    <name type="scientific">Grifola frondosa</name>
    <name type="common">Maitake</name>
    <name type="synonym">Polyporus frondosus</name>
    <dbReference type="NCBI Taxonomy" id="5627"/>
    <lineage>
        <taxon>Eukaryota</taxon>
        <taxon>Fungi</taxon>
        <taxon>Dikarya</taxon>
        <taxon>Basidiomycota</taxon>
        <taxon>Agaricomycotina</taxon>
        <taxon>Agaricomycetes</taxon>
        <taxon>Polyporales</taxon>
        <taxon>Grifolaceae</taxon>
        <taxon>Grifola</taxon>
    </lineage>
</organism>